<dbReference type="Pfam" id="PF11271">
    <property type="entry name" value="PorA"/>
    <property type="match status" value="1"/>
</dbReference>
<accession>Q8FM26</accession>
<sequence>MSLADGVETDGVARGLRMRKSAAILMVIGVALLVFAFTVPPYMQGQARTLPTDLDVVIVSDSPQGYTRTEHLTTAPTAEVDEIAVRVEQTVEDPEGEVVAEILDQVTLIGHSRFPVLDPTASLTGSPADHSGEIREGLHYFFPANTLRNSYQFYDITLGDAEPVDYVGRDGDIYTFHQNRRFQPVDDQLNYSVERTIEVERESGIIIGKQESMIFHEPDGDREVDFTYTQDTRDTLMAYADEVKTTLLAADVLAFGAKVAGLVLIGIGLFRTGIFRIRR</sequence>
<evidence type="ECO:0000313" key="3">
    <source>
        <dbReference type="Proteomes" id="UP000001409"/>
    </source>
</evidence>
<keyword evidence="1" id="KW-0472">Membrane</keyword>
<dbReference type="AlphaFoldDB" id="Q8FM26"/>
<feature type="transmembrane region" description="Helical" evidence="1">
    <location>
        <begin position="247"/>
        <end position="270"/>
    </location>
</feature>
<reference evidence="2 3" key="1">
    <citation type="journal article" date="2003" name="Genome Res.">
        <title>Comparative complete genome sequence analysis of the amino acid replacements responsible for the thermostability of Corynebacterium efficiens.</title>
        <authorList>
            <person name="Nishio Y."/>
            <person name="Nakamura Y."/>
            <person name="Kawarabayasi Y."/>
            <person name="Usuda Y."/>
            <person name="Kimura E."/>
            <person name="Sugimoto S."/>
            <person name="Matsui K."/>
            <person name="Yamagishi A."/>
            <person name="Kikuchi H."/>
            <person name="Ikeo K."/>
            <person name="Gojobori T."/>
        </authorList>
    </citation>
    <scope>NUCLEOTIDE SEQUENCE [LARGE SCALE GENOMIC DNA]</scope>
    <source>
        <strain evidence="3">DSM 44549 / YS-314 / AJ 12310 / JCM 11189 / NBRC 100395</strain>
    </source>
</reference>
<dbReference type="HOGENOM" id="CLU_1022024_0_0_11"/>
<keyword evidence="3" id="KW-1185">Reference proteome</keyword>
<evidence type="ECO:0008006" key="4">
    <source>
        <dbReference type="Google" id="ProtNLM"/>
    </source>
</evidence>
<dbReference type="InterPro" id="IPR021424">
    <property type="entry name" value="PorA"/>
</dbReference>
<protein>
    <recommendedName>
        <fullName evidence="4">DUF3068 domain-containing protein</fullName>
    </recommendedName>
</protein>
<feature type="transmembrane region" description="Helical" evidence="1">
    <location>
        <begin position="22"/>
        <end position="43"/>
    </location>
</feature>
<dbReference type="KEGG" id="cef:CE2681"/>
<evidence type="ECO:0000256" key="1">
    <source>
        <dbReference type="SAM" id="Phobius"/>
    </source>
</evidence>
<dbReference type="EMBL" id="BA000035">
    <property type="protein sequence ID" value="BAC19491.1"/>
    <property type="molecule type" value="Genomic_DNA"/>
</dbReference>
<name>Q8FM26_COREF</name>
<organism evidence="2 3">
    <name type="scientific">Corynebacterium efficiens (strain DSM 44549 / YS-314 / AJ 12310 / JCM 11189 / NBRC 100395)</name>
    <dbReference type="NCBI Taxonomy" id="196164"/>
    <lineage>
        <taxon>Bacteria</taxon>
        <taxon>Bacillati</taxon>
        <taxon>Actinomycetota</taxon>
        <taxon>Actinomycetes</taxon>
        <taxon>Mycobacteriales</taxon>
        <taxon>Corynebacteriaceae</taxon>
        <taxon>Corynebacterium</taxon>
    </lineage>
</organism>
<dbReference type="STRING" id="196164.gene:10743129"/>
<keyword evidence="1" id="KW-0812">Transmembrane</keyword>
<dbReference type="Proteomes" id="UP000001409">
    <property type="component" value="Chromosome"/>
</dbReference>
<proteinExistence type="predicted"/>
<evidence type="ECO:0000313" key="2">
    <source>
        <dbReference type="EMBL" id="BAC19491.1"/>
    </source>
</evidence>
<keyword evidence="1" id="KW-1133">Transmembrane helix</keyword>
<dbReference type="eggNOG" id="ENOG5031IT7">
    <property type="taxonomic scope" value="Bacteria"/>
</dbReference>